<reference evidence="2" key="1">
    <citation type="submission" date="2021-08" db="EMBL/GenBank/DDBJ databases">
        <authorList>
            <person name="Zhang H."/>
            <person name="Xu M."/>
            <person name="Yu Z."/>
            <person name="Yang L."/>
            <person name="Cai Y."/>
        </authorList>
    </citation>
    <scope>NUCLEOTIDE SEQUENCE</scope>
    <source>
        <strain evidence="2">CHL1</strain>
    </source>
</reference>
<sequence length="152" mass="16545">MPLDWIKNTLAQGRSKLAEEVGRFKNKETLDAIVAASTMMGFADGTISSEEKAKMVGVLQASDELKVFKTDEVIAIFQNLSGKYDFDKAVGEMECLKLIGRVKDKPEAASLVVRVSMIIANADGNFDASEKAVAFRIVKEVGLDPARFDLAV</sequence>
<dbReference type="InterPro" id="IPR029024">
    <property type="entry name" value="TerB-like"/>
</dbReference>
<protein>
    <submittedName>
        <fullName evidence="2">Tellurite resistance TerB family protein</fullName>
    </submittedName>
</protein>
<dbReference type="EMBL" id="CP081869">
    <property type="protein sequence ID" value="QZO00642.1"/>
    <property type="molecule type" value="Genomic_DNA"/>
</dbReference>
<dbReference type="SUPFAM" id="SSF158682">
    <property type="entry name" value="TerB-like"/>
    <property type="match status" value="1"/>
</dbReference>
<dbReference type="CDD" id="cd07176">
    <property type="entry name" value="terB"/>
    <property type="match status" value="1"/>
</dbReference>
<dbReference type="AlphaFoldDB" id="A0A9E6RAK3"/>
<evidence type="ECO:0000259" key="1">
    <source>
        <dbReference type="Pfam" id="PF05099"/>
    </source>
</evidence>
<dbReference type="Pfam" id="PF05099">
    <property type="entry name" value="TerB"/>
    <property type="match status" value="1"/>
</dbReference>
<dbReference type="Proteomes" id="UP000825701">
    <property type="component" value="Chromosome"/>
</dbReference>
<feature type="domain" description="Co-chaperone DjlA N-terminal" evidence="1">
    <location>
        <begin position="31"/>
        <end position="150"/>
    </location>
</feature>
<proteinExistence type="predicted"/>
<evidence type="ECO:0000313" key="2">
    <source>
        <dbReference type="EMBL" id="QZO00642.1"/>
    </source>
</evidence>
<dbReference type="KEGG" id="cmet:K6K41_02700"/>
<keyword evidence="3" id="KW-1185">Reference proteome</keyword>
<organism evidence="2 3">
    <name type="scientific">Chenggangzhangella methanolivorans</name>
    <dbReference type="NCBI Taxonomy" id="1437009"/>
    <lineage>
        <taxon>Bacteria</taxon>
        <taxon>Pseudomonadati</taxon>
        <taxon>Pseudomonadota</taxon>
        <taxon>Alphaproteobacteria</taxon>
        <taxon>Hyphomicrobiales</taxon>
        <taxon>Methylopilaceae</taxon>
        <taxon>Chenggangzhangella</taxon>
    </lineage>
</organism>
<accession>A0A9E6RAK3</accession>
<name>A0A9E6RAK3_9HYPH</name>
<dbReference type="Gene3D" id="1.10.3680.10">
    <property type="entry name" value="TerB-like"/>
    <property type="match status" value="1"/>
</dbReference>
<gene>
    <name evidence="2" type="ORF">K6K41_02700</name>
</gene>
<dbReference type="RefSeq" id="WP_261403813.1">
    <property type="nucleotide sequence ID" value="NZ_CP081869.1"/>
</dbReference>
<dbReference type="InterPro" id="IPR007791">
    <property type="entry name" value="DjlA_N"/>
</dbReference>
<evidence type="ECO:0000313" key="3">
    <source>
        <dbReference type="Proteomes" id="UP000825701"/>
    </source>
</evidence>